<reference evidence="1 2" key="1">
    <citation type="journal article" date="2015" name="Proc. Natl. Acad. Sci. U.S.A.">
        <title>The resurrection genome of Boea hygrometrica: A blueprint for survival of dehydration.</title>
        <authorList>
            <person name="Xiao L."/>
            <person name="Yang G."/>
            <person name="Zhang L."/>
            <person name="Yang X."/>
            <person name="Zhao S."/>
            <person name="Ji Z."/>
            <person name="Zhou Q."/>
            <person name="Hu M."/>
            <person name="Wang Y."/>
            <person name="Chen M."/>
            <person name="Xu Y."/>
            <person name="Jin H."/>
            <person name="Xiao X."/>
            <person name="Hu G."/>
            <person name="Bao F."/>
            <person name="Hu Y."/>
            <person name="Wan P."/>
            <person name="Li L."/>
            <person name="Deng X."/>
            <person name="Kuang T."/>
            <person name="Xiang C."/>
            <person name="Zhu J.K."/>
            <person name="Oliver M.J."/>
            <person name="He Y."/>
        </authorList>
    </citation>
    <scope>NUCLEOTIDE SEQUENCE [LARGE SCALE GENOMIC DNA]</scope>
    <source>
        <strain evidence="2">cv. XS01</strain>
    </source>
</reference>
<dbReference type="PANTHER" id="PTHR21243">
    <property type="entry name" value="PROTEIN SCAI"/>
    <property type="match status" value="1"/>
</dbReference>
<sequence>ALSGSEKGEPIGMLLSPAISLPLPAADLSRQHSGSLFTSFLTAPLQSLVLLLGLNGFDIEKDLYSKAEKLLQSSSNEWGSLLAASDNLDPVWSQILCDPFLRRLLLRFVFCRAVLFLYAQSSNKIEFVPECMPPLPEVVSPVSSTCHALVAQLADIFGATDRFILPVTTHLP</sequence>
<evidence type="ECO:0000313" key="1">
    <source>
        <dbReference type="EMBL" id="KZV21807.1"/>
    </source>
</evidence>
<organism evidence="1 2">
    <name type="scientific">Dorcoceras hygrometricum</name>
    <dbReference type="NCBI Taxonomy" id="472368"/>
    <lineage>
        <taxon>Eukaryota</taxon>
        <taxon>Viridiplantae</taxon>
        <taxon>Streptophyta</taxon>
        <taxon>Embryophyta</taxon>
        <taxon>Tracheophyta</taxon>
        <taxon>Spermatophyta</taxon>
        <taxon>Magnoliopsida</taxon>
        <taxon>eudicotyledons</taxon>
        <taxon>Gunneridae</taxon>
        <taxon>Pentapetalae</taxon>
        <taxon>asterids</taxon>
        <taxon>lamiids</taxon>
        <taxon>Lamiales</taxon>
        <taxon>Gesneriaceae</taxon>
        <taxon>Didymocarpoideae</taxon>
        <taxon>Trichosporeae</taxon>
        <taxon>Loxocarpinae</taxon>
        <taxon>Dorcoceras</taxon>
    </lineage>
</organism>
<dbReference type="AlphaFoldDB" id="A0A2Z7AR29"/>
<dbReference type="Pfam" id="PF12070">
    <property type="entry name" value="SCAI"/>
    <property type="match status" value="1"/>
</dbReference>
<name>A0A2Z7AR29_9LAMI</name>
<keyword evidence="2" id="KW-1185">Reference proteome</keyword>
<gene>
    <name evidence="1" type="ORF">F511_02965</name>
</gene>
<proteinExistence type="predicted"/>
<dbReference type="GO" id="GO:0003714">
    <property type="term" value="F:transcription corepressor activity"/>
    <property type="evidence" value="ECO:0007669"/>
    <property type="project" value="InterPro"/>
</dbReference>
<dbReference type="GO" id="GO:0006351">
    <property type="term" value="P:DNA-templated transcription"/>
    <property type="evidence" value="ECO:0007669"/>
    <property type="project" value="InterPro"/>
</dbReference>
<evidence type="ECO:0000313" key="2">
    <source>
        <dbReference type="Proteomes" id="UP000250235"/>
    </source>
</evidence>
<accession>A0A2Z7AR29</accession>
<protein>
    <submittedName>
        <fullName evidence="1">Protein SCAI</fullName>
    </submittedName>
</protein>
<dbReference type="EMBL" id="KV014877">
    <property type="protein sequence ID" value="KZV21807.1"/>
    <property type="molecule type" value="Genomic_DNA"/>
</dbReference>
<feature type="non-terminal residue" evidence="1">
    <location>
        <position position="1"/>
    </location>
</feature>
<dbReference type="OrthoDB" id="525027at2759"/>
<dbReference type="InterPro" id="IPR022709">
    <property type="entry name" value="SCAI"/>
</dbReference>
<dbReference type="Proteomes" id="UP000250235">
    <property type="component" value="Unassembled WGS sequence"/>
</dbReference>